<dbReference type="Gene3D" id="1.25.40.20">
    <property type="entry name" value="Ankyrin repeat-containing domain"/>
    <property type="match status" value="1"/>
</dbReference>
<evidence type="ECO:0000313" key="4">
    <source>
        <dbReference type="Proteomes" id="UP000000305"/>
    </source>
</evidence>
<dbReference type="AlphaFoldDB" id="E9HU63"/>
<dbReference type="PANTHER" id="PTHR24139:SF34">
    <property type="entry name" value="85_88 KDA CALCIUM-INDEPENDENT PHOSPHOLIPASE A2"/>
    <property type="match status" value="1"/>
</dbReference>
<dbReference type="PANTHER" id="PTHR24139">
    <property type="entry name" value="CALCIUM-INDEPENDENT PHOSPHOLIPASE A2"/>
    <property type="match status" value="1"/>
</dbReference>
<reference evidence="3 4" key="1">
    <citation type="journal article" date="2011" name="Science">
        <title>The ecoresponsive genome of Daphnia pulex.</title>
        <authorList>
            <person name="Colbourne J.K."/>
            <person name="Pfrender M.E."/>
            <person name="Gilbert D."/>
            <person name="Thomas W.K."/>
            <person name="Tucker A."/>
            <person name="Oakley T.H."/>
            <person name="Tokishita S."/>
            <person name="Aerts A."/>
            <person name="Arnold G.J."/>
            <person name="Basu M.K."/>
            <person name="Bauer D.J."/>
            <person name="Caceres C.E."/>
            <person name="Carmel L."/>
            <person name="Casola C."/>
            <person name="Choi J.H."/>
            <person name="Detter J.C."/>
            <person name="Dong Q."/>
            <person name="Dusheyko S."/>
            <person name="Eads B.D."/>
            <person name="Frohlich T."/>
            <person name="Geiler-Samerotte K.A."/>
            <person name="Gerlach D."/>
            <person name="Hatcher P."/>
            <person name="Jogdeo S."/>
            <person name="Krijgsveld J."/>
            <person name="Kriventseva E.V."/>
            <person name="Kultz D."/>
            <person name="Laforsch C."/>
            <person name="Lindquist E."/>
            <person name="Lopez J."/>
            <person name="Manak J.R."/>
            <person name="Muller J."/>
            <person name="Pangilinan J."/>
            <person name="Patwardhan R.P."/>
            <person name="Pitluck S."/>
            <person name="Pritham E.J."/>
            <person name="Rechtsteiner A."/>
            <person name="Rho M."/>
            <person name="Rogozin I.B."/>
            <person name="Sakarya O."/>
            <person name="Salamov A."/>
            <person name="Schaack S."/>
            <person name="Shapiro H."/>
            <person name="Shiga Y."/>
            <person name="Skalitzky C."/>
            <person name="Smith Z."/>
            <person name="Souvorov A."/>
            <person name="Sung W."/>
            <person name="Tang Z."/>
            <person name="Tsuchiya D."/>
            <person name="Tu H."/>
            <person name="Vos H."/>
            <person name="Wang M."/>
            <person name="Wolf Y.I."/>
            <person name="Yamagata H."/>
            <person name="Yamada T."/>
            <person name="Ye Y."/>
            <person name="Shaw J.R."/>
            <person name="Andrews J."/>
            <person name="Crease T.J."/>
            <person name="Tang H."/>
            <person name="Lucas S.M."/>
            <person name="Robertson H.M."/>
            <person name="Bork P."/>
            <person name="Koonin E.V."/>
            <person name="Zdobnov E.M."/>
            <person name="Grigoriev I.V."/>
            <person name="Lynch M."/>
            <person name="Boore J.L."/>
        </authorList>
    </citation>
    <scope>NUCLEOTIDE SEQUENCE [LARGE SCALE GENOMIC DNA]</scope>
</reference>
<dbReference type="InterPro" id="IPR036770">
    <property type="entry name" value="Ankyrin_rpt-contain_sf"/>
</dbReference>
<dbReference type="Proteomes" id="UP000000305">
    <property type="component" value="Unassembled WGS sequence"/>
</dbReference>
<proteinExistence type="predicted"/>
<dbReference type="InParanoid" id="E9HU63"/>
<evidence type="ECO:0000256" key="2">
    <source>
        <dbReference type="PROSITE-ProRule" id="PRU00023"/>
    </source>
</evidence>
<evidence type="ECO:0000256" key="1">
    <source>
        <dbReference type="ARBA" id="ARBA00022801"/>
    </source>
</evidence>
<organism evidence="3 4">
    <name type="scientific">Daphnia pulex</name>
    <name type="common">Water flea</name>
    <dbReference type="NCBI Taxonomy" id="6669"/>
    <lineage>
        <taxon>Eukaryota</taxon>
        <taxon>Metazoa</taxon>
        <taxon>Ecdysozoa</taxon>
        <taxon>Arthropoda</taxon>
        <taxon>Crustacea</taxon>
        <taxon>Branchiopoda</taxon>
        <taxon>Diplostraca</taxon>
        <taxon>Cladocera</taxon>
        <taxon>Anomopoda</taxon>
        <taxon>Daphniidae</taxon>
        <taxon>Daphnia</taxon>
    </lineage>
</organism>
<keyword evidence="1" id="KW-0378">Hydrolase</keyword>
<name>E9HU63_DAPPU</name>
<dbReference type="STRING" id="6669.E9HU63"/>
<dbReference type="InterPro" id="IPR047148">
    <property type="entry name" value="PLPL9"/>
</dbReference>
<protein>
    <submittedName>
        <fullName evidence="3">Uncharacterized protein</fullName>
    </submittedName>
</protein>
<keyword evidence="2" id="KW-0040">ANK repeat</keyword>
<dbReference type="PROSITE" id="PS50297">
    <property type="entry name" value="ANK_REP_REGION"/>
    <property type="match status" value="1"/>
</dbReference>
<dbReference type="PROSITE" id="PS50088">
    <property type="entry name" value="ANK_REPEAT"/>
    <property type="match status" value="1"/>
</dbReference>
<dbReference type="EMBL" id="GL732798">
    <property type="protein sequence ID" value="EFX64717.1"/>
    <property type="molecule type" value="Genomic_DNA"/>
</dbReference>
<keyword evidence="4" id="KW-1185">Reference proteome</keyword>
<dbReference type="KEGG" id="dpx:DAPPUDRAFT_65983"/>
<evidence type="ECO:0000313" key="3">
    <source>
        <dbReference type="EMBL" id="EFX64717.1"/>
    </source>
</evidence>
<dbReference type="PhylomeDB" id="E9HU63"/>
<dbReference type="Pfam" id="PF12796">
    <property type="entry name" value="Ank_2"/>
    <property type="match status" value="1"/>
</dbReference>
<dbReference type="OrthoDB" id="10021675at2759"/>
<gene>
    <name evidence="3" type="ORF">DAPPUDRAFT_65983</name>
</gene>
<dbReference type="HOGENOM" id="CLU_2778427_0_0_1"/>
<dbReference type="SUPFAM" id="SSF48403">
    <property type="entry name" value="Ankyrin repeat"/>
    <property type="match status" value="1"/>
</dbReference>
<feature type="repeat" description="ANK" evidence="2">
    <location>
        <begin position="33"/>
        <end position="65"/>
    </location>
</feature>
<dbReference type="GO" id="GO:0047499">
    <property type="term" value="F:calcium-independent phospholipase A2 activity"/>
    <property type="evidence" value="ECO:0007669"/>
    <property type="project" value="InterPro"/>
</dbReference>
<accession>E9HU63</accession>
<sequence length="69" mass="7438">MKNGGTPLYWATTKEVVIALVELGCSIDARNFSGHTALHVMVQRDWFELVVALLSCGAGINLVDSTGIF</sequence>
<dbReference type="eggNOG" id="KOG0513">
    <property type="taxonomic scope" value="Eukaryota"/>
</dbReference>
<dbReference type="InterPro" id="IPR002110">
    <property type="entry name" value="Ankyrin_rpt"/>
</dbReference>